<accession>A0ABW6BX33</accession>
<evidence type="ECO:0000313" key="5">
    <source>
        <dbReference type="EMBL" id="MFD3001701.1"/>
    </source>
</evidence>
<organism evidence="5 6">
    <name type="scientific">Pontibacter toksunensis</name>
    <dbReference type="NCBI Taxonomy" id="1332631"/>
    <lineage>
        <taxon>Bacteria</taxon>
        <taxon>Pseudomonadati</taxon>
        <taxon>Bacteroidota</taxon>
        <taxon>Cytophagia</taxon>
        <taxon>Cytophagales</taxon>
        <taxon>Hymenobacteraceae</taxon>
        <taxon>Pontibacter</taxon>
    </lineage>
</organism>
<evidence type="ECO:0000256" key="1">
    <source>
        <dbReference type="ARBA" id="ARBA00003989"/>
    </source>
</evidence>
<dbReference type="InterPro" id="IPR018900">
    <property type="entry name" value="Curli_CsgE"/>
</dbReference>
<dbReference type="EMBL" id="JBHUOX010000011">
    <property type="protein sequence ID" value="MFD3001701.1"/>
    <property type="molecule type" value="Genomic_DNA"/>
</dbReference>
<feature type="signal peptide" evidence="4">
    <location>
        <begin position="1"/>
        <end position="18"/>
    </location>
</feature>
<dbReference type="Proteomes" id="UP001597641">
    <property type="component" value="Unassembled WGS sequence"/>
</dbReference>
<reference evidence="6" key="1">
    <citation type="journal article" date="2019" name="Int. J. Syst. Evol. Microbiol.">
        <title>The Global Catalogue of Microorganisms (GCM) 10K type strain sequencing project: providing services to taxonomists for standard genome sequencing and annotation.</title>
        <authorList>
            <consortium name="The Broad Institute Genomics Platform"/>
            <consortium name="The Broad Institute Genome Sequencing Center for Infectious Disease"/>
            <person name="Wu L."/>
            <person name="Ma J."/>
        </authorList>
    </citation>
    <scope>NUCLEOTIDE SEQUENCE [LARGE SCALE GENOMIC DNA]</scope>
    <source>
        <strain evidence="6">KCTC 23984</strain>
    </source>
</reference>
<gene>
    <name evidence="5" type="ORF">ACFS7Z_15115</name>
</gene>
<evidence type="ECO:0000256" key="4">
    <source>
        <dbReference type="SAM" id="SignalP"/>
    </source>
</evidence>
<evidence type="ECO:0000256" key="3">
    <source>
        <dbReference type="ARBA" id="ARBA00022729"/>
    </source>
</evidence>
<dbReference type="RefSeq" id="WP_377486067.1">
    <property type="nucleotide sequence ID" value="NZ_JBHUOX010000011.1"/>
</dbReference>
<dbReference type="Pfam" id="PF10627">
    <property type="entry name" value="CsgE"/>
    <property type="match status" value="1"/>
</dbReference>
<name>A0ABW6BX33_9BACT</name>
<keyword evidence="6" id="KW-1185">Reference proteome</keyword>
<comment type="caution">
    <text evidence="5">The sequence shown here is derived from an EMBL/GenBank/DDBJ whole genome shotgun (WGS) entry which is preliminary data.</text>
</comment>
<protein>
    <recommendedName>
        <fullName evidence="2">Curli production assembly/transport component CsgE</fullName>
    </recommendedName>
</protein>
<keyword evidence="3 4" id="KW-0732">Signal</keyword>
<evidence type="ECO:0000313" key="6">
    <source>
        <dbReference type="Proteomes" id="UP001597641"/>
    </source>
</evidence>
<evidence type="ECO:0000256" key="2">
    <source>
        <dbReference type="ARBA" id="ARBA00014024"/>
    </source>
</evidence>
<feature type="chain" id="PRO_5046794588" description="Curli production assembly/transport component CsgE" evidence="4">
    <location>
        <begin position="19"/>
        <end position="167"/>
    </location>
</feature>
<proteinExistence type="predicted"/>
<sequence length="167" mass="19136">MYSLFLLLLLVVAGEAYAQQKKPQQPEPQDTTLNLEKGVESIDLEQAGQYEQNIRSSADLEIDGLIVDKTITKVGRDFYDVFQRQWEAPPMAQNFTIQIEELPSRGNITVVSLSVNEDKLFEQPLQPRYDIIEEVATYMVGVVYDYLMNDQLNKQLEAEGKKAREVF</sequence>
<comment type="function">
    <text evidence="1">May be involved in the biogenesis of curli organelles.</text>
</comment>